<reference evidence="3 4" key="2">
    <citation type="submission" date="2020-03" db="EMBL/GenBank/DDBJ databases">
        <authorList>
            <person name="Ichikawa N."/>
            <person name="Kimura A."/>
            <person name="Kitahashi Y."/>
            <person name="Uohara A."/>
        </authorList>
    </citation>
    <scope>NUCLEOTIDE SEQUENCE [LARGE SCALE GENOMIC DNA]</scope>
    <source>
        <strain evidence="3 4">NBRC 105367</strain>
    </source>
</reference>
<feature type="region of interest" description="Disordered" evidence="1">
    <location>
        <begin position="1"/>
        <end position="102"/>
    </location>
</feature>
<dbReference type="EMBL" id="AP022871">
    <property type="protein sequence ID" value="BCB91088.1"/>
    <property type="molecule type" value="Genomic_DNA"/>
</dbReference>
<organism evidence="3 4">
    <name type="scientific">Phytohabitans suffuscus</name>
    <dbReference type="NCBI Taxonomy" id="624315"/>
    <lineage>
        <taxon>Bacteria</taxon>
        <taxon>Bacillati</taxon>
        <taxon>Actinomycetota</taxon>
        <taxon>Actinomycetes</taxon>
        <taxon>Micromonosporales</taxon>
        <taxon>Micromonosporaceae</taxon>
    </lineage>
</organism>
<evidence type="ECO:0000313" key="4">
    <source>
        <dbReference type="Proteomes" id="UP000503011"/>
    </source>
</evidence>
<dbReference type="InterPro" id="IPR000421">
    <property type="entry name" value="FA58C"/>
</dbReference>
<protein>
    <recommendedName>
        <fullName evidence="2">F5/8 type C domain-containing protein</fullName>
    </recommendedName>
</protein>
<feature type="compositionally biased region" description="Low complexity" evidence="1">
    <location>
        <begin position="7"/>
        <end position="45"/>
    </location>
</feature>
<dbReference type="Pfam" id="PF00754">
    <property type="entry name" value="F5_F8_type_C"/>
    <property type="match status" value="1"/>
</dbReference>
<dbReference type="Gene3D" id="2.60.120.260">
    <property type="entry name" value="Galactose-binding domain-like"/>
    <property type="match status" value="1"/>
</dbReference>
<feature type="compositionally biased region" description="Low complexity" evidence="1">
    <location>
        <begin position="54"/>
        <end position="71"/>
    </location>
</feature>
<evidence type="ECO:0000259" key="2">
    <source>
        <dbReference type="PROSITE" id="PS50022"/>
    </source>
</evidence>
<dbReference type="SMART" id="SM00231">
    <property type="entry name" value="FA58C"/>
    <property type="match status" value="1"/>
</dbReference>
<dbReference type="Proteomes" id="UP000503011">
    <property type="component" value="Chromosome"/>
</dbReference>
<reference evidence="3 4" key="1">
    <citation type="submission" date="2020-03" db="EMBL/GenBank/DDBJ databases">
        <title>Whole genome shotgun sequence of Phytohabitans suffuscus NBRC 105367.</title>
        <authorList>
            <person name="Komaki H."/>
            <person name="Tamura T."/>
        </authorList>
    </citation>
    <scope>NUCLEOTIDE SEQUENCE [LARGE SCALE GENOMIC DNA]</scope>
    <source>
        <strain evidence="3 4">NBRC 105367</strain>
    </source>
</reference>
<feature type="domain" description="F5/8 type C" evidence="2">
    <location>
        <begin position="68"/>
        <end position="201"/>
    </location>
</feature>
<gene>
    <name evidence="3" type="ORF">Psuf_084010</name>
</gene>
<dbReference type="RefSeq" id="WP_173163795.1">
    <property type="nucleotide sequence ID" value="NZ_AP022871.1"/>
</dbReference>
<proteinExistence type="predicted"/>
<keyword evidence="4" id="KW-1185">Reference proteome</keyword>
<dbReference type="AlphaFoldDB" id="A0A6F8YYT0"/>
<evidence type="ECO:0000313" key="3">
    <source>
        <dbReference type="EMBL" id="BCB91088.1"/>
    </source>
</evidence>
<accession>A0A6F8YYT0</accession>
<dbReference type="PROSITE" id="PS50022">
    <property type="entry name" value="FA58C_3"/>
    <property type="match status" value="1"/>
</dbReference>
<dbReference type="SUPFAM" id="SSF49785">
    <property type="entry name" value="Galactose-binding domain-like"/>
    <property type="match status" value="1"/>
</dbReference>
<dbReference type="InterPro" id="IPR008979">
    <property type="entry name" value="Galactose-bd-like_sf"/>
</dbReference>
<evidence type="ECO:0000256" key="1">
    <source>
        <dbReference type="SAM" id="MobiDB-lite"/>
    </source>
</evidence>
<sequence length="201" mass="20687">MRASGQRAPGRAVAAPPGPSTAPTLPGAPLSTPAATAGTTGTAPAATPPPSTPPATAGPATTVPVRPTGRPNPSRANLALGRPVTASGSEGHPWPPDAVVDGRPDTRWSSAFTDRQWISVDLGGTWSVSQVRLVWEHAYATRYTVEVSVDGRAWSAVYTTASGAGGTVDVEAGGVPARFVRLVCTRRSSSYGYSLFEIEVR</sequence>
<name>A0A6F8YYT0_9ACTN</name>
<dbReference type="KEGG" id="psuu:Psuf_084010"/>